<comment type="subcellular location">
    <subcellularLocation>
        <location evidence="1">Membrane</location>
        <topology evidence="1">Multi-pass membrane protein</topology>
    </subcellularLocation>
</comment>
<dbReference type="NCBIfam" id="TIGR00790">
    <property type="entry name" value="fnt"/>
    <property type="match status" value="1"/>
</dbReference>
<dbReference type="RefSeq" id="WP_091728445.1">
    <property type="nucleotide sequence ID" value="NZ_FNQE01000010.1"/>
</dbReference>
<evidence type="ECO:0000256" key="2">
    <source>
        <dbReference type="ARBA" id="ARBA00022448"/>
    </source>
</evidence>
<dbReference type="InterPro" id="IPR024002">
    <property type="entry name" value="For/NO2_transpt_CS"/>
</dbReference>
<gene>
    <name evidence="8" type="ORF">SAMN05660462_01144</name>
</gene>
<organism evidence="8 9">
    <name type="scientific">Proteiniborus ethanoligenes</name>
    <dbReference type="NCBI Taxonomy" id="415015"/>
    <lineage>
        <taxon>Bacteria</taxon>
        <taxon>Bacillati</taxon>
        <taxon>Bacillota</taxon>
        <taxon>Clostridia</taxon>
        <taxon>Eubacteriales</taxon>
        <taxon>Proteiniborus</taxon>
    </lineage>
</organism>
<dbReference type="FunFam" id="1.20.1080.10:FF:000011">
    <property type="entry name" value="Formate family transporter"/>
    <property type="match status" value="1"/>
</dbReference>
<dbReference type="AlphaFoldDB" id="A0A1H3NJ14"/>
<keyword evidence="2" id="KW-0813">Transport</keyword>
<accession>A0A1H3NJ14</accession>
<dbReference type="EMBL" id="FNQE01000010">
    <property type="protein sequence ID" value="SDY88680.1"/>
    <property type="molecule type" value="Genomic_DNA"/>
</dbReference>
<name>A0A1H3NJ14_9FIRM</name>
<evidence type="ECO:0000256" key="1">
    <source>
        <dbReference type="ARBA" id="ARBA00004141"/>
    </source>
</evidence>
<feature type="transmembrane region" description="Helical" evidence="7">
    <location>
        <begin position="31"/>
        <end position="49"/>
    </location>
</feature>
<evidence type="ECO:0000256" key="5">
    <source>
        <dbReference type="ARBA" id="ARBA00023136"/>
    </source>
</evidence>
<evidence type="ECO:0000256" key="6">
    <source>
        <dbReference type="ARBA" id="ARBA00049660"/>
    </source>
</evidence>
<proteinExistence type="inferred from homology"/>
<dbReference type="Proteomes" id="UP000198625">
    <property type="component" value="Unassembled WGS sequence"/>
</dbReference>
<keyword evidence="9" id="KW-1185">Reference proteome</keyword>
<dbReference type="PANTHER" id="PTHR30520">
    <property type="entry name" value="FORMATE TRANSPORTER-RELATED"/>
    <property type="match status" value="1"/>
</dbReference>
<dbReference type="GO" id="GO:0005886">
    <property type="term" value="C:plasma membrane"/>
    <property type="evidence" value="ECO:0007669"/>
    <property type="project" value="TreeGrafter"/>
</dbReference>
<evidence type="ECO:0000256" key="4">
    <source>
        <dbReference type="ARBA" id="ARBA00022989"/>
    </source>
</evidence>
<keyword evidence="5 7" id="KW-0472">Membrane</keyword>
<dbReference type="Pfam" id="PF01226">
    <property type="entry name" value="Form_Nir_trans"/>
    <property type="match status" value="1"/>
</dbReference>
<keyword evidence="4 7" id="KW-1133">Transmembrane helix</keyword>
<evidence type="ECO:0000256" key="7">
    <source>
        <dbReference type="SAM" id="Phobius"/>
    </source>
</evidence>
<evidence type="ECO:0000256" key="3">
    <source>
        <dbReference type="ARBA" id="ARBA00022692"/>
    </source>
</evidence>
<comment type="similarity">
    <text evidence="6">Belongs to the FNT transporter (TC 1.A.16) family.</text>
</comment>
<dbReference type="Gene3D" id="1.20.1080.10">
    <property type="entry name" value="Glycerol uptake facilitator protein"/>
    <property type="match status" value="1"/>
</dbReference>
<feature type="transmembrane region" description="Helical" evidence="7">
    <location>
        <begin position="69"/>
        <end position="91"/>
    </location>
</feature>
<feature type="transmembrane region" description="Helical" evidence="7">
    <location>
        <begin position="155"/>
        <end position="178"/>
    </location>
</feature>
<dbReference type="STRING" id="415015.SAMN05660462_01144"/>
<dbReference type="InterPro" id="IPR023271">
    <property type="entry name" value="Aquaporin-like"/>
</dbReference>
<dbReference type="PANTHER" id="PTHR30520:SF6">
    <property type="entry name" value="FORMATE_NITRATE FAMILY TRANSPORTER (EUROFUNG)"/>
    <property type="match status" value="1"/>
</dbReference>
<feature type="transmembrane region" description="Helical" evidence="7">
    <location>
        <begin position="112"/>
        <end position="135"/>
    </location>
</feature>
<reference evidence="8 9" key="1">
    <citation type="submission" date="2016-10" db="EMBL/GenBank/DDBJ databases">
        <authorList>
            <person name="de Groot N.N."/>
        </authorList>
    </citation>
    <scope>NUCLEOTIDE SEQUENCE [LARGE SCALE GENOMIC DNA]</scope>
    <source>
        <strain evidence="8 9">DSM 21650</strain>
    </source>
</reference>
<dbReference type="OrthoDB" id="9786493at2"/>
<dbReference type="GO" id="GO:0015499">
    <property type="term" value="F:formate transmembrane transporter activity"/>
    <property type="evidence" value="ECO:0007669"/>
    <property type="project" value="TreeGrafter"/>
</dbReference>
<feature type="transmembrane region" description="Helical" evidence="7">
    <location>
        <begin position="232"/>
        <end position="254"/>
    </location>
</feature>
<dbReference type="InterPro" id="IPR000292">
    <property type="entry name" value="For/NO2_transpt"/>
</dbReference>
<protein>
    <submittedName>
        <fullName evidence="8">Formate/nitrite transporter</fullName>
    </submittedName>
</protein>
<evidence type="ECO:0000313" key="9">
    <source>
        <dbReference type="Proteomes" id="UP000198625"/>
    </source>
</evidence>
<evidence type="ECO:0000313" key="8">
    <source>
        <dbReference type="EMBL" id="SDY88680.1"/>
    </source>
</evidence>
<keyword evidence="3 7" id="KW-0812">Transmembrane</keyword>
<feature type="transmembrane region" description="Helical" evidence="7">
    <location>
        <begin position="190"/>
        <end position="212"/>
    </location>
</feature>
<dbReference type="PROSITE" id="PS01006">
    <property type="entry name" value="FORMATE_NITRITE_TP_2"/>
    <property type="match status" value="1"/>
</dbReference>
<dbReference type="PROSITE" id="PS01005">
    <property type="entry name" value="FORMATE_NITRITE_TP_1"/>
    <property type="match status" value="1"/>
</dbReference>
<sequence>MNKRFLSAGEIAETTLVTGVKKANNSTINTIILGLLAGMYISIGAHADITIMQTFSSIDIGLTKFLGGAVFPIGLFLVVLAGGELFTGNCLMTMALVDRQITFKQLFRNWGLVYFSNFIGALIFAASLVYCGAYKPGTPMVETAFSIAAGKMSASVLQIVVKGIYANILVCLAVWLAYGAQDFASKIIAMWFPVMIFVMLGFEHSIANMYFLPLAKFLGYDLSWGQMWLHNIIPATIGNIIGGAIIIPLLYYVVYIQPQRIVNK</sequence>